<dbReference type="Gene3D" id="4.10.830.40">
    <property type="match status" value="1"/>
</dbReference>
<dbReference type="InterPro" id="IPR001841">
    <property type="entry name" value="Znf_RING"/>
</dbReference>
<name>A0A3B3CUE0_ORYME</name>
<protein>
    <recommendedName>
        <fullName evidence="10">RING-type domain-containing protein</fullName>
    </recommendedName>
</protein>
<keyword evidence="2 4" id="KW-0863">Zinc-finger</keyword>
<evidence type="ECO:0000259" key="7">
    <source>
        <dbReference type="PROSITE" id="PS50119"/>
    </source>
</evidence>
<evidence type="ECO:0000256" key="4">
    <source>
        <dbReference type="PROSITE-ProRule" id="PRU00024"/>
    </source>
</evidence>
<dbReference type="Pfam" id="PF00643">
    <property type="entry name" value="zf-B_box"/>
    <property type="match status" value="1"/>
</dbReference>
<dbReference type="CDD" id="cd19769">
    <property type="entry name" value="Bbox2_TRIM16-like"/>
    <property type="match status" value="1"/>
</dbReference>
<evidence type="ECO:0008006" key="10">
    <source>
        <dbReference type="Google" id="ProtNLM"/>
    </source>
</evidence>
<dbReference type="Ensembl" id="ENSOMET00000031101.1">
    <property type="protein sequence ID" value="ENSOMEP00000021448.1"/>
    <property type="gene ID" value="ENSOMEG00000023324.1"/>
</dbReference>
<feature type="domain" description="RING-type" evidence="6">
    <location>
        <begin position="10"/>
        <end position="52"/>
    </location>
</feature>
<evidence type="ECO:0000256" key="2">
    <source>
        <dbReference type="ARBA" id="ARBA00022771"/>
    </source>
</evidence>
<dbReference type="InterPro" id="IPR058030">
    <property type="entry name" value="TRIM8/14/16/25/29/45/65_CC"/>
</dbReference>
<feature type="coiled-coil region" evidence="5">
    <location>
        <begin position="179"/>
        <end position="224"/>
    </location>
</feature>
<dbReference type="GeneTree" id="ENSGT01150000286931"/>
<organism evidence="8 9">
    <name type="scientific">Oryzias melastigma</name>
    <name type="common">Marine medaka</name>
    <dbReference type="NCBI Taxonomy" id="30732"/>
    <lineage>
        <taxon>Eukaryota</taxon>
        <taxon>Metazoa</taxon>
        <taxon>Chordata</taxon>
        <taxon>Craniata</taxon>
        <taxon>Vertebrata</taxon>
        <taxon>Euteleostomi</taxon>
        <taxon>Actinopterygii</taxon>
        <taxon>Neopterygii</taxon>
        <taxon>Teleostei</taxon>
        <taxon>Neoteleostei</taxon>
        <taxon>Acanthomorphata</taxon>
        <taxon>Ovalentaria</taxon>
        <taxon>Atherinomorphae</taxon>
        <taxon>Beloniformes</taxon>
        <taxon>Adrianichthyidae</taxon>
        <taxon>Oryziinae</taxon>
        <taxon>Oryzias</taxon>
    </lineage>
</organism>
<evidence type="ECO:0000259" key="6">
    <source>
        <dbReference type="PROSITE" id="PS50089"/>
    </source>
</evidence>
<reference evidence="8" key="1">
    <citation type="submission" date="2025-08" db="UniProtKB">
        <authorList>
            <consortium name="Ensembl"/>
        </authorList>
    </citation>
    <scope>IDENTIFICATION</scope>
</reference>
<feature type="domain" description="B box-type" evidence="7">
    <location>
        <begin position="143"/>
        <end position="182"/>
    </location>
</feature>
<evidence type="ECO:0000256" key="1">
    <source>
        <dbReference type="ARBA" id="ARBA00022723"/>
    </source>
</evidence>
<dbReference type="PROSITE" id="PS00518">
    <property type="entry name" value="ZF_RING_1"/>
    <property type="match status" value="1"/>
</dbReference>
<accession>A0A3B3CUE0</accession>
<evidence type="ECO:0000313" key="8">
    <source>
        <dbReference type="Ensembl" id="ENSOMEP00000021448.1"/>
    </source>
</evidence>
<dbReference type="Gene3D" id="3.30.160.60">
    <property type="entry name" value="Classic Zinc Finger"/>
    <property type="match status" value="1"/>
</dbReference>
<dbReference type="Pfam" id="PF15227">
    <property type="entry name" value="zf-C3HC4_4"/>
    <property type="match status" value="1"/>
</dbReference>
<reference evidence="8" key="2">
    <citation type="submission" date="2025-09" db="UniProtKB">
        <authorList>
            <consortium name="Ensembl"/>
        </authorList>
    </citation>
    <scope>IDENTIFICATION</scope>
</reference>
<dbReference type="InterPro" id="IPR051051">
    <property type="entry name" value="E3_ubiq-ligase_TRIM/RNF"/>
</dbReference>
<dbReference type="GO" id="GO:0008270">
    <property type="term" value="F:zinc ion binding"/>
    <property type="evidence" value="ECO:0007669"/>
    <property type="project" value="UniProtKB-KW"/>
</dbReference>
<dbReference type="PROSITE" id="PS50119">
    <property type="entry name" value="ZF_BBOX"/>
    <property type="match status" value="1"/>
</dbReference>
<dbReference type="Pfam" id="PF25600">
    <property type="entry name" value="TRIM_CC"/>
    <property type="match status" value="1"/>
</dbReference>
<dbReference type="PANTHER" id="PTHR25465:SF5">
    <property type="entry name" value="E3 UBIQUITIN_ISG15 LIGASE TRIM25-RELATED"/>
    <property type="match status" value="1"/>
</dbReference>
<dbReference type="AlphaFoldDB" id="A0A3B3CUE0"/>
<dbReference type="Gene3D" id="3.30.40.10">
    <property type="entry name" value="Zinc/RING finger domain, C3HC4 (zinc finger)"/>
    <property type="match status" value="1"/>
</dbReference>
<dbReference type="PANTHER" id="PTHR25465">
    <property type="entry name" value="B-BOX DOMAIN CONTAINING"/>
    <property type="match status" value="1"/>
</dbReference>
<dbReference type="PaxDb" id="30732-ENSOMEP00000021448"/>
<dbReference type="InterPro" id="IPR013083">
    <property type="entry name" value="Znf_RING/FYVE/PHD"/>
</dbReference>
<dbReference type="SMART" id="SM00336">
    <property type="entry name" value="BBOX"/>
    <property type="match status" value="2"/>
</dbReference>
<dbReference type="PROSITE" id="PS50089">
    <property type="entry name" value="ZF_RING_2"/>
    <property type="match status" value="1"/>
</dbReference>
<dbReference type="STRING" id="30732.ENSOMEP00000021448"/>
<dbReference type="InterPro" id="IPR017907">
    <property type="entry name" value="Znf_RING_CS"/>
</dbReference>
<dbReference type="SMART" id="SM00184">
    <property type="entry name" value="RING"/>
    <property type="match status" value="1"/>
</dbReference>
<proteinExistence type="predicted"/>
<keyword evidence="3" id="KW-0862">Zinc</keyword>
<evidence type="ECO:0000313" key="9">
    <source>
        <dbReference type="Proteomes" id="UP000261560"/>
    </source>
</evidence>
<evidence type="ECO:0000256" key="3">
    <source>
        <dbReference type="ARBA" id="ARBA00022833"/>
    </source>
</evidence>
<dbReference type="SUPFAM" id="SSF57845">
    <property type="entry name" value="B-box zinc-binding domain"/>
    <property type="match status" value="1"/>
</dbReference>
<dbReference type="InterPro" id="IPR000315">
    <property type="entry name" value="Znf_B-box"/>
</dbReference>
<sequence length="401" mass="46416">MACSSELLDCSICLQLLEEPVTTACGHSFCRGCIETFWKSKADGWSSCPQCRRTFSSRPVLHKNIVLMGLVEDYKRRSAAADEDDDDYAAPGDIQCDICRGRKKKADMYCLVCLAFYCQTHLQPHFDVAPLKKHSLVQASTKVMENICRRHDRRLEMFCRTDQQLLCPLCVLAHSAHEVVEIKEEMMAKQRLMRRKRQETENRVKESEGEMMELKKAADSIRDAAWEACDDFEQQCAEHIRWYTQYLDGKCMEMRETVGQLEKAGLDWTWSRRGQLERDVNRLKGVQHKLSQLSQTDDPIQFFQGFQALTDLLAFKGSEERPNSLEEFVSACKEKLKHTCTREKDLLFHQPGQKECKCDGFWSSRRRPVSKDVFLCCSFKDSWEAAPKSLKKRDLCLVQVC</sequence>
<keyword evidence="1" id="KW-0479">Metal-binding</keyword>
<keyword evidence="5" id="KW-0175">Coiled coil</keyword>
<evidence type="ECO:0000256" key="5">
    <source>
        <dbReference type="SAM" id="Coils"/>
    </source>
</evidence>
<keyword evidence="9" id="KW-1185">Reference proteome</keyword>
<dbReference type="SUPFAM" id="SSF57850">
    <property type="entry name" value="RING/U-box"/>
    <property type="match status" value="1"/>
</dbReference>
<dbReference type="Proteomes" id="UP000261560">
    <property type="component" value="Unplaced"/>
</dbReference>